<accession>A0A4R4D8L1</accession>
<dbReference type="AlphaFoldDB" id="A0A4R4D8L1"/>
<feature type="domain" description="AB hydrolase-1" evidence="3">
    <location>
        <begin position="49"/>
        <end position="282"/>
    </location>
</feature>
<keyword evidence="1 4" id="KW-0378">Hydrolase</keyword>
<proteinExistence type="predicted"/>
<dbReference type="EMBL" id="SKBM01000022">
    <property type="protein sequence ID" value="TCZ56658.1"/>
    <property type="molecule type" value="Genomic_DNA"/>
</dbReference>
<dbReference type="InterPro" id="IPR050266">
    <property type="entry name" value="AB_hydrolase_sf"/>
</dbReference>
<dbReference type="SUPFAM" id="SSF53474">
    <property type="entry name" value="alpha/beta-Hydrolases"/>
    <property type="match status" value="1"/>
</dbReference>
<reference evidence="4 5" key="1">
    <citation type="submission" date="2019-03" db="EMBL/GenBank/DDBJ databases">
        <title>Paracraurococcus aquatilis NE82 genome sequence.</title>
        <authorList>
            <person name="Zhao Y."/>
            <person name="Du Z."/>
        </authorList>
    </citation>
    <scope>NUCLEOTIDE SEQUENCE [LARGE SCALE GENOMIC DNA]</scope>
    <source>
        <strain evidence="4 5">NE82</strain>
    </source>
</reference>
<gene>
    <name evidence="4" type="ORF">EXY23_19935</name>
</gene>
<dbReference type="Proteomes" id="UP000295023">
    <property type="component" value="Unassembled WGS sequence"/>
</dbReference>
<dbReference type="Pfam" id="PF00561">
    <property type="entry name" value="Abhydrolase_1"/>
    <property type="match status" value="1"/>
</dbReference>
<organism evidence="4 5">
    <name type="scientific">Roseicella aquatilis</name>
    <dbReference type="NCBI Taxonomy" id="2527868"/>
    <lineage>
        <taxon>Bacteria</taxon>
        <taxon>Pseudomonadati</taxon>
        <taxon>Pseudomonadota</taxon>
        <taxon>Alphaproteobacteria</taxon>
        <taxon>Acetobacterales</taxon>
        <taxon>Roseomonadaceae</taxon>
        <taxon>Roseicella</taxon>
    </lineage>
</organism>
<dbReference type="PANTHER" id="PTHR43798:SF31">
    <property type="entry name" value="AB HYDROLASE SUPERFAMILY PROTEIN YCLE"/>
    <property type="match status" value="1"/>
</dbReference>
<dbReference type="PANTHER" id="PTHR43798">
    <property type="entry name" value="MONOACYLGLYCEROL LIPASE"/>
    <property type="match status" value="1"/>
</dbReference>
<evidence type="ECO:0000256" key="2">
    <source>
        <dbReference type="SAM" id="MobiDB-lite"/>
    </source>
</evidence>
<protein>
    <submittedName>
        <fullName evidence="4">Alpha/beta hydrolase</fullName>
    </submittedName>
</protein>
<comment type="caution">
    <text evidence="4">The sequence shown here is derived from an EMBL/GenBank/DDBJ whole genome shotgun (WGS) entry which is preliminary data.</text>
</comment>
<feature type="region of interest" description="Disordered" evidence="2">
    <location>
        <begin position="1"/>
        <end position="31"/>
    </location>
</feature>
<dbReference type="InterPro" id="IPR029058">
    <property type="entry name" value="AB_hydrolase_fold"/>
</dbReference>
<dbReference type="OrthoDB" id="9780765at2"/>
<sequence length="300" mass="31665">MGRAGPPPRLGGAGAAAHRPGRTAGGHAMPSITVDGTPLDYAESGAGEPLVLVHGTLGDQRYWAPQMATLGRHYRVLALSLRHCWPGRWPEGDEPGGDFTIDRHVADVAGFLRALGAGPVRLVGHSRGGHIAFRVAERHPELVRALVLAEPGGELDESLGGRPGGSGAQAGAFAEGAALIGAGDIEGGLRRIAEHTGGPGAWERRSEARRAINRDNARTLLGQRHERRRPYSRAAAEAIPVPTLLVVGAETLPNFIANADALERHIPRCERVSIPRAAHSMSQDNPAGFDAAVLAFLERH</sequence>
<dbReference type="InterPro" id="IPR000073">
    <property type="entry name" value="AB_hydrolase_1"/>
</dbReference>
<evidence type="ECO:0000313" key="4">
    <source>
        <dbReference type="EMBL" id="TCZ56658.1"/>
    </source>
</evidence>
<keyword evidence="5" id="KW-1185">Reference proteome</keyword>
<evidence type="ECO:0000313" key="5">
    <source>
        <dbReference type="Proteomes" id="UP000295023"/>
    </source>
</evidence>
<dbReference type="GO" id="GO:0016787">
    <property type="term" value="F:hydrolase activity"/>
    <property type="evidence" value="ECO:0007669"/>
    <property type="project" value="UniProtKB-KW"/>
</dbReference>
<evidence type="ECO:0000259" key="3">
    <source>
        <dbReference type="Pfam" id="PF00561"/>
    </source>
</evidence>
<dbReference type="Gene3D" id="3.40.50.1820">
    <property type="entry name" value="alpha/beta hydrolase"/>
    <property type="match status" value="1"/>
</dbReference>
<dbReference type="GO" id="GO:0016020">
    <property type="term" value="C:membrane"/>
    <property type="evidence" value="ECO:0007669"/>
    <property type="project" value="TreeGrafter"/>
</dbReference>
<name>A0A4R4D8L1_9PROT</name>
<evidence type="ECO:0000256" key="1">
    <source>
        <dbReference type="ARBA" id="ARBA00022801"/>
    </source>
</evidence>